<proteinExistence type="predicted"/>
<gene>
    <name evidence="1" type="ORF">SVIM_LOCUS360399</name>
</gene>
<dbReference type="EMBL" id="CAADRP010001796">
    <property type="protein sequence ID" value="VFU52492.1"/>
    <property type="molecule type" value="Genomic_DNA"/>
</dbReference>
<name>A0A6N2MFS0_SALVM</name>
<dbReference type="AlphaFoldDB" id="A0A6N2MFS0"/>
<accession>A0A6N2MFS0</accession>
<protein>
    <submittedName>
        <fullName evidence="1">Uncharacterized protein</fullName>
    </submittedName>
</protein>
<reference evidence="1" key="1">
    <citation type="submission" date="2019-03" db="EMBL/GenBank/DDBJ databases">
        <authorList>
            <person name="Mank J."/>
            <person name="Almeida P."/>
        </authorList>
    </citation>
    <scope>NUCLEOTIDE SEQUENCE</scope>
    <source>
        <strain evidence="1">78183</strain>
    </source>
</reference>
<evidence type="ECO:0000313" key="1">
    <source>
        <dbReference type="EMBL" id="VFU52492.1"/>
    </source>
</evidence>
<sequence length="126" mass="14196">MRGEFSPFSIRIVVSFGLQIHQSKGRNGCTAFGFRNENDRRLKISFIKTSHNTFLPGMRVGRIASGLDAMFNGGQYIIAVKRLSKESRQGLDEFMNASKMHCEASTSKPHKASGILQRARREDFDL</sequence>
<organism evidence="1">
    <name type="scientific">Salix viminalis</name>
    <name type="common">Common osier</name>
    <name type="synonym">Basket willow</name>
    <dbReference type="NCBI Taxonomy" id="40686"/>
    <lineage>
        <taxon>Eukaryota</taxon>
        <taxon>Viridiplantae</taxon>
        <taxon>Streptophyta</taxon>
        <taxon>Embryophyta</taxon>
        <taxon>Tracheophyta</taxon>
        <taxon>Spermatophyta</taxon>
        <taxon>Magnoliopsida</taxon>
        <taxon>eudicotyledons</taxon>
        <taxon>Gunneridae</taxon>
        <taxon>Pentapetalae</taxon>
        <taxon>rosids</taxon>
        <taxon>fabids</taxon>
        <taxon>Malpighiales</taxon>
        <taxon>Salicaceae</taxon>
        <taxon>Saliceae</taxon>
        <taxon>Salix</taxon>
    </lineage>
</organism>